<evidence type="ECO:0000313" key="3">
    <source>
        <dbReference type="Proteomes" id="UP000298663"/>
    </source>
</evidence>
<comment type="caution">
    <text evidence="2">The sequence shown here is derived from an EMBL/GenBank/DDBJ whole genome shotgun (WGS) entry which is preliminary data.</text>
</comment>
<dbReference type="Pfam" id="PF10327">
    <property type="entry name" value="7TM_GPCR_Sri"/>
    <property type="match status" value="2"/>
</dbReference>
<feature type="transmembrane region" description="Helical" evidence="1">
    <location>
        <begin position="94"/>
        <end position="119"/>
    </location>
</feature>
<evidence type="ECO:0000256" key="1">
    <source>
        <dbReference type="SAM" id="Phobius"/>
    </source>
</evidence>
<protein>
    <recommendedName>
        <fullName evidence="4">7TM GPCR serpentine receptor class x (Srx) domain-containing protein</fullName>
    </recommendedName>
</protein>
<dbReference type="Proteomes" id="UP000298663">
    <property type="component" value="Unassembled WGS sequence"/>
</dbReference>
<keyword evidence="1" id="KW-0812">Transmembrane</keyword>
<feature type="transmembrane region" description="Helical" evidence="1">
    <location>
        <begin position="52"/>
        <end position="73"/>
    </location>
</feature>
<dbReference type="PANTHER" id="PTHR46891">
    <property type="entry name" value="SERPENTINE RECEPTOR, CLASS H-RELATED"/>
    <property type="match status" value="1"/>
</dbReference>
<keyword evidence="1" id="KW-0472">Membrane</keyword>
<organism evidence="2 3">
    <name type="scientific">Steinernema carpocapsae</name>
    <name type="common">Entomopathogenic nematode</name>
    <dbReference type="NCBI Taxonomy" id="34508"/>
    <lineage>
        <taxon>Eukaryota</taxon>
        <taxon>Metazoa</taxon>
        <taxon>Ecdysozoa</taxon>
        <taxon>Nematoda</taxon>
        <taxon>Chromadorea</taxon>
        <taxon>Rhabditida</taxon>
        <taxon>Tylenchina</taxon>
        <taxon>Panagrolaimomorpha</taxon>
        <taxon>Strongyloidoidea</taxon>
        <taxon>Steinernematidae</taxon>
        <taxon>Steinernema</taxon>
    </lineage>
</organism>
<accession>A0A4U5LRP4</accession>
<feature type="transmembrane region" description="Helical" evidence="1">
    <location>
        <begin position="174"/>
        <end position="193"/>
    </location>
</feature>
<dbReference type="AlphaFoldDB" id="A0A4U5LRP4"/>
<name>A0A4U5LRP4_STECR</name>
<keyword evidence="1" id="KW-1133">Transmembrane helix</keyword>
<reference evidence="2 3" key="1">
    <citation type="journal article" date="2015" name="Genome Biol.">
        <title>Comparative genomics of Steinernema reveals deeply conserved gene regulatory networks.</title>
        <authorList>
            <person name="Dillman A.R."/>
            <person name="Macchietto M."/>
            <person name="Porter C.F."/>
            <person name="Rogers A."/>
            <person name="Williams B."/>
            <person name="Antoshechkin I."/>
            <person name="Lee M.M."/>
            <person name="Goodwin Z."/>
            <person name="Lu X."/>
            <person name="Lewis E.E."/>
            <person name="Goodrich-Blair H."/>
            <person name="Stock S.P."/>
            <person name="Adams B.J."/>
            <person name="Sternberg P.W."/>
            <person name="Mortazavi A."/>
        </authorList>
    </citation>
    <scope>NUCLEOTIDE SEQUENCE [LARGE SCALE GENOMIC DNA]</scope>
    <source>
        <strain evidence="2 3">ALL</strain>
    </source>
</reference>
<keyword evidence="3" id="KW-1185">Reference proteome</keyword>
<proteinExistence type="predicted"/>
<evidence type="ECO:0000313" key="2">
    <source>
        <dbReference type="EMBL" id="TKR58667.1"/>
    </source>
</evidence>
<feature type="transmembrane region" description="Helical" evidence="1">
    <location>
        <begin position="21"/>
        <end position="40"/>
    </location>
</feature>
<feature type="transmembrane region" description="Helical" evidence="1">
    <location>
        <begin position="139"/>
        <end position="162"/>
    </location>
</feature>
<dbReference type="OrthoDB" id="5804686at2759"/>
<dbReference type="EMBL" id="AZBU02000013">
    <property type="protein sequence ID" value="TKR58667.1"/>
    <property type="molecule type" value="Genomic_DNA"/>
</dbReference>
<dbReference type="InterPro" id="IPR019429">
    <property type="entry name" value="7TM_GPCR_serpentine_rcpt_Sri"/>
</dbReference>
<sequence>MVEAWIHAEENFAFVRRLTQFLVCVSISFNCLTVYFIGFYSPKYLSGYKYVLLNICAWSIVADIHVAFLFLPMPHLEIVGGYATGILDFLDARAGYIMLMTTVFLVQGYVWSLGTAFFYRLISLKYPKASKFLNSKKGLLVMVILPVGCGAALSAFCDTAYLPIEEYKAIVKELCALLFVPIAGIMAGFLLHLSFHNTLIEVAEVFFAIHSSINCVALILLITPYRKAAFMLLDKLADKIDKKTSKYRRDTVVDTTVNNIYFVARQHNIDGGMGFA</sequence>
<gene>
    <name evidence="2" type="ORF">L596_030082</name>
</gene>
<feature type="transmembrane region" description="Helical" evidence="1">
    <location>
        <begin position="205"/>
        <end position="225"/>
    </location>
</feature>
<evidence type="ECO:0008006" key="4">
    <source>
        <dbReference type="Google" id="ProtNLM"/>
    </source>
</evidence>
<reference evidence="2 3" key="2">
    <citation type="journal article" date="2019" name="G3 (Bethesda)">
        <title>Hybrid Assembly of the Genome of the Entomopathogenic Nematode Steinernema carpocapsae Identifies the X-Chromosome.</title>
        <authorList>
            <person name="Serra L."/>
            <person name="Macchietto M."/>
            <person name="Macias-Munoz A."/>
            <person name="McGill C.J."/>
            <person name="Rodriguez I.M."/>
            <person name="Rodriguez B."/>
            <person name="Murad R."/>
            <person name="Mortazavi A."/>
        </authorList>
    </citation>
    <scope>NUCLEOTIDE SEQUENCE [LARGE SCALE GENOMIC DNA]</scope>
    <source>
        <strain evidence="2 3">ALL</strain>
    </source>
</reference>